<name>A0A1I3Z1Y4_9BACT</name>
<evidence type="ECO:0000313" key="3">
    <source>
        <dbReference type="Proteomes" id="UP000198635"/>
    </source>
</evidence>
<dbReference type="SUPFAM" id="SSF141371">
    <property type="entry name" value="PilZ domain-like"/>
    <property type="match status" value="1"/>
</dbReference>
<dbReference type="AlphaFoldDB" id="A0A1I3Z1Y4"/>
<evidence type="ECO:0000259" key="1">
    <source>
        <dbReference type="Pfam" id="PF07238"/>
    </source>
</evidence>
<dbReference type="Gene3D" id="2.40.10.220">
    <property type="entry name" value="predicted glycosyltransferase like domains"/>
    <property type="match status" value="1"/>
</dbReference>
<dbReference type="InterPro" id="IPR009875">
    <property type="entry name" value="PilZ_domain"/>
</dbReference>
<gene>
    <name evidence="2" type="ORF">SAMN04488082_1227</name>
</gene>
<accession>A0A1I3Z1Y4</accession>
<reference evidence="3" key="1">
    <citation type="submission" date="2016-10" db="EMBL/GenBank/DDBJ databases">
        <authorList>
            <person name="Varghese N."/>
            <person name="Submissions S."/>
        </authorList>
    </citation>
    <scope>NUCLEOTIDE SEQUENCE [LARGE SCALE GENOMIC DNA]</scope>
    <source>
        <strain evidence="3">DSM 5918</strain>
    </source>
</reference>
<feature type="domain" description="PilZ" evidence="1">
    <location>
        <begin position="4"/>
        <end position="102"/>
    </location>
</feature>
<keyword evidence="3" id="KW-1185">Reference proteome</keyword>
<evidence type="ECO:0000313" key="2">
    <source>
        <dbReference type="EMBL" id="SFK38055.1"/>
    </source>
</evidence>
<sequence>MDQNKRRWDREPITVPCKISYEGDTRNSAPGSIINLSPGGVMLSTEQGFIANERVAITLEDEYDALLFEFAEILVGTVRWSQSTTSLGQNVYHVGVALERELPRRMELTEQ</sequence>
<proteinExistence type="predicted"/>
<dbReference type="RefSeq" id="WP_177193236.1">
    <property type="nucleotide sequence ID" value="NZ_FORX01000022.1"/>
</dbReference>
<organism evidence="2 3">
    <name type="scientific">Desulfomicrobium apsheronum</name>
    <dbReference type="NCBI Taxonomy" id="52560"/>
    <lineage>
        <taxon>Bacteria</taxon>
        <taxon>Pseudomonadati</taxon>
        <taxon>Thermodesulfobacteriota</taxon>
        <taxon>Desulfovibrionia</taxon>
        <taxon>Desulfovibrionales</taxon>
        <taxon>Desulfomicrobiaceae</taxon>
        <taxon>Desulfomicrobium</taxon>
    </lineage>
</organism>
<dbReference type="STRING" id="52560.SAMN04488082_1227"/>
<dbReference type="GO" id="GO:0035438">
    <property type="term" value="F:cyclic-di-GMP binding"/>
    <property type="evidence" value="ECO:0007669"/>
    <property type="project" value="InterPro"/>
</dbReference>
<dbReference type="Pfam" id="PF07238">
    <property type="entry name" value="PilZ"/>
    <property type="match status" value="1"/>
</dbReference>
<dbReference type="EMBL" id="FORX01000022">
    <property type="protein sequence ID" value="SFK38055.1"/>
    <property type="molecule type" value="Genomic_DNA"/>
</dbReference>
<protein>
    <submittedName>
        <fullName evidence="2">PilZ domain-containing protein</fullName>
    </submittedName>
</protein>
<dbReference type="Proteomes" id="UP000198635">
    <property type="component" value="Unassembled WGS sequence"/>
</dbReference>